<evidence type="ECO:0000259" key="3">
    <source>
        <dbReference type="PROSITE" id="PS51462"/>
    </source>
</evidence>
<organism evidence="4 5">
    <name type="scientific">Alteromonas salexigens</name>
    <dbReference type="NCBI Taxonomy" id="2982530"/>
    <lineage>
        <taxon>Bacteria</taxon>
        <taxon>Pseudomonadati</taxon>
        <taxon>Pseudomonadota</taxon>
        <taxon>Gammaproteobacteria</taxon>
        <taxon>Alteromonadales</taxon>
        <taxon>Alteromonadaceae</taxon>
        <taxon>Alteromonas/Salinimonas group</taxon>
        <taxon>Alteromonas</taxon>
    </lineage>
</organism>
<evidence type="ECO:0000313" key="5">
    <source>
        <dbReference type="Proteomes" id="UP001209257"/>
    </source>
</evidence>
<dbReference type="EC" id="3.6.1.67" evidence="4"/>
<dbReference type="InterPro" id="IPR003564">
    <property type="entry name" value="DHNTPase"/>
</dbReference>
<dbReference type="SUPFAM" id="SSF55811">
    <property type="entry name" value="Nudix"/>
    <property type="match status" value="1"/>
</dbReference>
<dbReference type="RefSeq" id="WP_262994646.1">
    <property type="nucleotide sequence ID" value="NZ_JAOTJC010000008.1"/>
</dbReference>
<comment type="cofactor">
    <cofactor evidence="1">
        <name>Mg(2+)</name>
        <dbReference type="ChEBI" id="CHEBI:18420"/>
    </cofactor>
</comment>
<dbReference type="InterPro" id="IPR000086">
    <property type="entry name" value="NUDIX_hydrolase_dom"/>
</dbReference>
<protein>
    <submittedName>
        <fullName evidence="4">Dihydroneopterin triphosphate diphosphatase</fullName>
        <ecNumber evidence="4">3.6.1.67</ecNumber>
    </submittedName>
</protein>
<reference evidence="5" key="1">
    <citation type="submission" date="2023-07" db="EMBL/GenBank/DDBJ databases">
        <title>Study on multiphase classification of strain Alteromonas salexigens isolated from the Yellow Sea.</title>
        <authorList>
            <person name="Sun L."/>
        </authorList>
    </citation>
    <scope>NUCLEOTIDE SEQUENCE [LARGE SCALE GENOMIC DNA]</scope>
    <source>
        <strain evidence="5">ASW11-19</strain>
    </source>
</reference>
<evidence type="ECO:0000313" key="4">
    <source>
        <dbReference type="EMBL" id="MCU7555215.1"/>
    </source>
</evidence>
<dbReference type="InterPro" id="IPR020084">
    <property type="entry name" value="NUDIX_hydrolase_CS"/>
</dbReference>
<keyword evidence="2 4" id="KW-0378">Hydrolase</keyword>
<dbReference type="PRINTS" id="PR01404">
    <property type="entry name" value="NPPPHYDRLASE"/>
</dbReference>
<comment type="caution">
    <text evidence="4">The sequence shown here is derived from an EMBL/GenBank/DDBJ whole genome shotgun (WGS) entry which is preliminary data.</text>
</comment>
<dbReference type="Pfam" id="PF00293">
    <property type="entry name" value="NUDIX"/>
    <property type="match status" value="1"/>
</dbReference>
<dbReference type="PROSITE" id="PS00893">
    <property type="entry name" value="NUDIX_BOX"/>
    <property type="match status" value="1"/>
</dbReference>
<dbReference type="InterPro" id="IPR015797">
    <property type="entry name" value="NUDIX_hydrolase-like_dom_sf"/>
</dbReference>
<dbReference type="Proteomes" id="UP001209257">
    <property type="component" value="Unassembled WGS sequence"/>
</dbReference>
<evidence type="ECO:0000256" key="1">
    <source>
        <dbReference type="ARBA" id="ARBA00001946"/>
    </source>
</evidence>
<dbReference type="PANTHER" id="PTHR43736:SF1">
    <property type="entry name" value="DIHYDRONEOPTERIN TRIPHOSPHATE DIPHOSPHATASE"/>
    <property type="match status" value="1"/>
</dbReference>
<sequence length="146" mass="16878">MAYKRPESVLVVLFDKHHQVLIMQRDDDPTFWQSVTGTIEANETPKAAAYREVREETGLVLSDATTPLTDCHMTNRFEIRPQWRYRYPPGTRYNTEHVFYACVDSTQPLILTEHTDYAWVSKQDALTRLWSPSSREAVSQFVPGGI</sequence>
<dbReference type="GO" id="GO:0019177">
    <property type="term" value="F:dihydroneopterin triphosphate pyrophosphohydrolase activity"/>
    <property type="evidence" value="ECO:0007669"/>
    <property type="project" value="UniProtKB-EC"/>
</dbReference>
<gene>
    <name evidence="4" type="primary">nudB</name>
    <name evidence="4" type="ORF">OCL06_11465</name>
</gene>
<dbReference type="CDD" id="cd04664">
    <property type="entry name" value="NUDIX_DHNTPase_like"/>
    <property type="match status" value="1"/>
</dbReference>
<evidence type="ECO:0000256" key="2">
    <source>
        <dbReference type="ARBA" id="ARBA00022801"/>
    </source>
</evidence>
<keyword evidence="5" id="KW-1185">Reference proteome</keyword>
<dbReference type="PROSITE" id="PS51462">
    <property type="entry name" value="NUDIX"/>
    <property type="match status" value="1"/>
</dbReference>
<dbReference type="Gene3D" id="3.90.79.10">
    <property type="entry name" value="Nucleoside Triphosphate Pyrophosphohydrolase"/>
    <property type="match status" value="1"/>
</dbReference>
<proteinExistence type="predicted"/>
<name>A0ABT2VPH1_9ALTE</name>
<accession>A0ABT2VPH1</accession>
<dbReference type="PANTHER" id="PTHR43736">
    <property type="entry name" value="ADP-RIBOSE PYROPHOSPHATASE"/>
    <property type="match status" value="1"/>
</dbReference>
<feature type="domain" description="Nudix hydrolase" evidence="3">
    <location>
        <begin position="4"/>
        <end position="142"/>
    </location>
</feature>
<dbReference type="NCBIfam" id="NF006961">
    <property type="entry name" value="PRK09438.1"/>
    <property type="match status" value="1"/>
</dbReference>
<dbReference type="EMBL" id="JAOTJC010000008">
    <property type="protein sequence ID" value="MCU7555215.1"/>
    <property type="molecule type" value="Genomic_DNA"/>
</dbReference>